<comment type="caution">
    <text evidence="1">The sequence shown here is derived from an EMBL/GenBank/DDBJ whole genome shotgun (WGS) entry which is preliminary data.</text>
</comment>
<evidence type="ECO:0008006" key="3">
    <source>
        <dbReference type="Google" id="ProtNLM"/>
    </source>
</evidence>
<dbReference type="Gene3D" id="3.90.245.10">
    <property type="entry name" value="Ribonucleoside hydrolase-like"/>
    <property type="match status" value="1"/>
</dbReference>
<dbReference type="EMBL" id="MU251846">
    <property type="protein sequence ID" value="KAG9228889.1"/>
    <property type="molecule type" value="Genomic_DNA"/>
</dbReference>
<name>A0A9P7Y856_9HELO</name>
<dbReference type="GO" id="GO:0016799">
    <property type="term" value="F:hydrolase activity, hydrolyzing N-glycosyl compounds"/>
    <property type="evidence" value="ECO:0007669"/>
    <property type="project" value="InterPro"/>
</dbReference>
<organism evidence="1 2">
    <name type="scientific">Amylocarpus encephaloides</name>
    <dbReference type="NCBI Taxonomy" id="45428"/>
    <lineage>
        <taxon>Eukaryota</taxon>
        <taxon>Fungi</taxon>
        <taxon>Dikarya</taxon>
        <taxon>Ascomycota</taxon>
        <taxon>Pezizomycotina</taxon>
        <taxon>Leotiomycetes</taxon>
        <taxon>Helotiales</taxon>
        <taxon>Helotiales incertae sedis</taxon>
        <taxon>Amylocarpus</taxon>
    </lineage>
</organism>
<sequence length="348" mass="39600">LSKHVPIPTGIRDEERKVYEMALEVIGERKKKGILPTNIVVISDLQKDVDDLAAWITLVELRRLGLVNLKGFVTNFTFEEERARAGRGLLDLMHLKSLPVGVGTRGSDREADLNRRMMPYEFDKCPYMAPKDTRFPTGAELLHQIFTEAQQNDDQLTVLLISSLRDMDQFIQAYPDLIHAVAEKFILQGDFRVSDEGVPEALPGAANNDFDLPAARRVHRWAFEHSIPMTVYTKLAAFATHIPDQLCQDMEASGHVVGKYLRESQVAMDLDFYRSACSEDPKDRFKGSMDQEWYLRHKTTYFQQHPHALKSEWPMGREVIRYVNQLTAYDALAAVGAVGGDFLDKMEI</sequence>
<evidence type="ECO:0000313" key="1">
    <source>
        <dbReference type="EMBL" id="KAG9228889.1"/>
    </source>
</evidence>
<dbReference type="Proteomes" id="UP000824998">
    <property type="component" value="Unassembled WGS sequence"/>
</dbReference>
<protein>
    <recommendedName>
        <fullName evidence="3">Inosine/uridine-preferring nucleoside hydrolase domain-containing protein</fullName>
    </recommendedName>
</protein>
<proteinExistence type="predicted"/>
<dbReference type="SUPFAM" id="SSF53590">
    <property type="entry name" value="Nucleoside hydrolase"/>
    <property type="match status" value="1"/>
</dbReference>
<dbReference type="InterPro" id="IPR036452">
    <property type="entry name" value="Ribo_hydro-like"/>
</dbReference>
<feature type="non-terminal residue" evidence="1">
    <location>
        <position position="348"/>
    </location>
</feature>
<accession>A0A9P7Y856</accession>
<gene>
    <name evidence="1" type="ORF">BJ875DRAFT_364292</name>
</gene>
<dbReference type="OrthoDB" id="2564527at2759"/>
<evidence type="ECO:0000313" key="2">
    <source>
        <dbReference type="Proteomes" id="UP000824998"/>
    </source>
</evidence>
<feature type="non-terminal residue" evidence="1">
    <location>
        <position position="1"/>
    </location>
</feature>
<dbReference type="AlphaFoldDB" id="A0A9P7Y856"/>
<keyword evidence="2" id="KW-1185">Reference proteome</keyword>
<reference evidence="1" key="1">
    <citation type="journal article" date="2021" name="IMA Fungus">
        <title>Genomic characterization of three marine fungi, including Emericellopsis atlantica sp. nov. with signatures of a generalist lifestyle and marine biomass degradation.</title>
        <authorList>
            <person name="Hagestad O.C."/>
            <person name="Hou L."/>
            <person name="Andersen J.H."/>
            <person name="Hansen E.H."/>
            <person name="Altermark B."/>
            <person name="Li C."/>
            <person name="Kuhnert E."/>
            <person name="Cox R.J."/>
            <person name="Crous P.W."/>
            <person name="Spatafora J.W."/>
            <person name="Lail K."/>
            <person name="Amirebrahimi M."/>
            <person name="Lipzen A."/>
            <person name="Pangilinan J."/>
            <person name="Andreopoulos W."/>
            <person name="Hayes R.D."/>
            <person name="Ng V."/>
            <person name="Grigoriev I.V."/>
            <person name="Jackson S.A."/>
            <person name="Sutton T.D.S."/>
            <person name="Dobson A.D.W."/>
            <person name="Rama T."/>
        </authorList>
    </citation>
    <scope>NUCLEOTIDE SEQUENCE</scope>
    <source>
        <strain evidence="1">TRa018bII</strain>
    </source>
</reference>